<comment type="caution">
    <text evidence="2">The sequence shown here is derived from an EMBL/GenBank/DDBJ whole genome shotgun (WGS) entry which is preliminary data.</text>
</comment>
<evidence type="ECO:0000313" key="2">
    <source>
        <dbReference type="EMBL" id="CAF4434305.1"/>
    </source>
</evidence>
<name>A0A820REF6_9BILA</name>
<feature type="compositionally biased region" description="Low complexity" evidence="1">
    <location>
        <begin position="88"/>
        <end position="102"/>
    </location>
</feature>
<feature type="compositionally biased region" description="Low complexity" evidence="1">
    <location>
        <begin position="55"/>
        <end position="76"/>
    </location>
</feature>
<reference evidence="2" key="1">
    <citation type="submission" date="2021-02" db="EMBL/GenBank/DDBJ databases">
        <authorList>
            <person name="Nowell W R."/>
        </authorList>
    </citation>
    <scope>NUCLEOTIDE SEQUENCE</scope>
</reference>
<protein>
    <submittedName>
        <fullName evidence="2">Uncharacterized protein</fullName>
    </submittedName>
</protein>
<proteinExistence type="predicted"/>
<feature type="compositionally biased region" description="Polar residues" evidence="1">
    <location>
        <begin position="77"/>
        <end position="87"/>
    </location>
</feature>
<feature type="non-terminal residue" evidence="2">
    <location>
        <position position="111"/>
    </location>
</feature>
<gene>
    <name evidence="2" type="ORF">OXD698_LOCUS53426</name>
</gene>
<evidence type="ECO:0000313" key="3">
    <source>
        <dbReference type="Proteomes" id="UP000663844"/>
    </source>
</evidence>
<dbReference type="Proteomes" id="UP000663844">
    <property type="component" value="Unassembled WGS sequence"/>
</dbReference>
<dbReference type="AlphaFoldDB" id="A0A820REF6"/>
<sequence length="111" mass="11804">MARTKQATYQSKITTTTDGQKTRLPSALKPTSNTTLVSHLTAMDQPLSKTSNNANINSTFSKNSSSSNMTTDDGTSQISSITNQTRLSTTISSSSKTITASSYETELASTL</sequence>
<feature type="region of interest" description="Disordered" evidence="1">
    <location>
        <begin position="46"/>
        <end position="111"/>
    </location>
</feature>
<feature type="region of interest" description="Disordered" evidence="1">
    <location>
        <begin position="1"/>
        <end position="30"/>
    </location>
</feature>
<organism evidence="2 3">
    <name type="scientific">Adineta steineri</name>
    <dbReference type="NCBI Taxonomy" id="433720"/>
    <lineage>
        <taxon>Eukaryota</taxon>
        <taxon>Metazoa</taxon>
        <taxon>Spiralia</taxon>
        <taxon>Gnathifera</taxon>
        <taxon>Rotifera</taxon>
        <taxon>Eurotatoria</taxon>
        <taxon>Bdelloidea</taxon>
        <taxon>Adinetida</taxon>
        <taxon>Adinetidae</taxon>
        <taxon>Adineta</taxon>
    </lineage>
</organism>
<feature type="compositionally biased region" description="Polar residues" evidence="1">
    <location>
        <begin position="1"/>
        <end position="19"/>
    </location>
</feature>
<dbReference type="EMBL" id="CAJOAZ010030619">
    <property type="protein sequence ID" value="CAF4434305.1"/>
    <property type="molecule type" value="Genomic_DNA"/>
</dbReference>
<evidence type="ECO:0000256" key="1">
    <source>
        <dbReference type="SAM" id="MobiDB-lite"/>
    </source>
</evidence>
<accession>A0A820REF6</accession>